<protein>
    <recommendedName>
        <fullName evidence="13">Pannexin</fullName>
    </recommendedName>
</protein>
<dbReference type="GO" id="GO:0005886">
    <property type="term" value="C:plasma membrane"/>
    <property type="evidence" value="ECO:0007669"/>
    <property type="project" value="UniProtKB-SubCell"/>
</dbReference>
<evidence type="ECO:0000313" key="15">
    <source>
        <dbReference type="Proteomes" id="UP001295444"/>
    </source>
</evidence>
<evidence type="ECO:0000256" key="9">
    <source>
        <dbReference type="ARBA" id="ARBA00023136"/>
    </source>
</evidence>
<comment type="function">
    <text evidence="13">Structural component of the gap junctions and the hemichannels.</text>
</comment>
<dbReference type="PROSITE" id="PS51013">
    <property type="entry name" value="PANNEXIN"/>
    <property type="match status" value="1"/>
</dbReference>
<evidence type="ECO:0000256" key="5">
    <source>
        <dbReference type="ARBA" id="ARBA00022692"/>
    </source>
</evidence>
<evidence type="ECO:0000256" key="10">
    <source>
        <dbReference type="ARBA" id="ARBA00023180"/>
    </source>
</evidence>
<feature type="transmembrane region" description="Helical" evidence="13">
    <location>
        <begin position="269"/>
        <end position="290"/>
    </location>
</feature>
<proteinExistence type="inferred from homology"/>
<evidence type="ECO:0000256" key="8">
    <source>
        <dbReference type="ARBA" id="ARBA00023065"/>
    </source>
</evidence>
<evidence type="ECO:0000256" key="2">
    <source>
        <dbReference type="ARBA" id="ARBA00004651"/>
    </source>
</evidence>
<dbReference type="GO" id="GO:0032732">
    <property type="term" value="P:positive regulation of interleukin-1 production"/>
    <property type="evidence" value="ECO:0007669"/>
    <property type="project" value="InterPro"/>
</dbReference>
<keyword evidence="15" id="KW-1185">Reference proteome</keyword>
<evidence type="ECO:0000256" key="7">
    <source>
        <dbReference type="ARBA" id="ARBA00022989"/>
    </source>
</evidence>
<keyword evidence="11 13" id="KW-0407">Ion channel</keyword>
<feature type="glycosylation site" description="N-linked (GlcNAc...) asparagine" evidence="12">
    <location>
        <position position="72"/>
    </location>
</feature>
<dbReference type="Proteomes" id="UP001295444">
    <property type="component" value="Chromosome 10"/>
</dbReference>
<comment type="similarity">
    <text evidence="13">Belongs to the pannexin family.</text>
</comment>
<dbReference type="GO" id="GO:0022829">
    <property type="term" value="F:wide pore channel activity"/>
    <property type="evidence" value="ECO:0007669"/>
    <property type="project" value="TreeGrafter"/>
</dbReference>
<dbReference type="GO" id="GO:0005789">
    <property type="term" value="C:endoplasmic reticulum membrane"/>
    <property type="evidence" value="ECO:0007669"/>
    <property type="project" value="UniProtKB-SubCell"/>
</dbReference>
<dbReference type="GO" id="GO:0006812">
    <property type="term" value="P:monoatomic cation transport"/>
    <property type="evidence" value="ECO:0007669"/>
    <property type="project" value="InterPro"/>
</dbReference>
<feature type="transmembrane region" description="Helical" evidence="13">
    <location>
        <begin position="38"/>
        <end position="56"/>
    </location>
</feature>
<keyword evidence="7 13" id="KW-1133">Transmembrane helix</keyword>
<keyword evidence="6" id="KW-0256">Endoplasmic reticulum</keyword>
<keyword evidence="10 12" id="KW-0325">Glycoprotein</keyword>
<evidence type="ECO:0000256" key="4">
    <source>
        <dbReference type="ARBA" id="ARBA00022475"/>
    </source>
</evidence>
<evidence type="ECO:0000256" key="6">
    <source>
        <dbReference type="ARBA" id="ARBA00022824"/>
    </source>
</evidence>
<dbReference type="PANTHER" id="PTHR15759:SF3">
    <property type="entry name" value="PANNEXIN-3"/>
    <property type="match status" value="1"/>
</dbReference>
<keyword evidence="4" id="KW-1003">Cell membrane</keyword>
<sequence>MSSIANTAAEYMLSDALLHDTGPPNKKRLRLELPLDRIIKLVSIGLPLLLVSLAFAREISNGSQVICFPPSNFSEKHVQYVDKHCWHSLRHHDFTAGRNPEVRSLWVHKVYPYILLLVSVAMYVPVALWKYVSRSLLYSDLSFIVDELDKSYNRSIKLVQHLVKTHRTCTDSLLFWEELKSARHVRYFEFPLLERYLTCKQKSHQLVFAYLLRNILLLVIILFTCAYLAIFHLTVFYQDEFNCHIKEGFLRRETSSSEFVNCKFVSLSIFQIVSVANAVVYILLVPIIIYNMSKLCYWDKQLLNVYEMLPAFDLLSKKMLGCPINDLNIIIVFLRANISELKSFSRLSVLCTLKNTTKNNQNIDTVVDFMTLLVGMDIENATTQNNQLCDANSDINQSQTSKKECYEMGKLQEKK</sequence>
<dbReference type="GO" id="GO:0034220">
    <property type="term" value="P:monoatomic ion transmembrane transport"/>
    <property type="evidence" value="ECO:0007669"/>
    <property type="project" value="UniProtKB-KW"/>
</dbReference>
<accession>A0AAD1T9M2</accession>
<evidence type="ECO:0000256" key="3">
    <source>
        <dbReference type="ARBA" id="ARBA00022448"/>
    </source>
</evidence>
<evidence type="ECO:0000256" key="11">
    <source>
        <dbReference type="ARBA" id="ARBA00023303"/>
    </source>
</evidence>
<keyword evidence="9 13" id="KW-0472">Membrane</keyword>
<evidence type="ECO:0000313" key="14">
    <source>
        <dbReference type="EMBL" id="CAH2320382.1"/>
    </source>
</evidence>
<dbReference type="AlphaFoldDB" id="A0AAD1T9M2"/>
<name>A0AAD1T9M2_PELCU</name>
<keyword evidence="8 13" id="KW-0406">Ion transport</keyword>
<dbReference type="GO" id="GO:0005921">
    <property type="term" value="C:gap junction"/>
    <property type="evidence" value="ECO:0007669"/>
    <property type="project" value="UniProtKB-UniRule"/>
</dbReference>
<dbReference type="InterPro" id="IPR000990">
    <property type="entry name" value="Innexin"/>
</dbReference>
<keyword evidence="3 13" id="KW-0813">Transport</keyword>
<dbReference type="GO" id="GO:0007267">
    <property type="term" value="P:cell-cell signaling"/>
    <property type="evidence" value="ECO:0007669"/>
    <property type="project" value="TreeGrafter"/>
</dbReference>
<evidence type="ECO:0000256" key="12">
    <source>
        <dbReference type="PIRSR" id="PIRSR600990-52"/>
    </source>
</evidence>
<evidence type="ECO:0000256" key="1">
    <source>
        <dbReference type="ARBA" id="ARBA00004477"/>
    </source>
</evidence>
<evidence type="ECO:0000256" key="13">
    <source>
        <dbReference type="RuleBase" id="RU010713"/>
    </source>
</evidence>
<dbReference type="EMBL" id="OW240921">
    <property type="protein sequence ID" value="CAH2320382.1"/>
    <property type="molecule type" value="Genomic_DNA"/>
</dbReference>
<reference evidence="14" key="1">
    <citation type="submission" date="2022-03" db="EMBL/GenBank/DDBJ databases">
        <authorList>
            <person name="Alioto T."/>
            <person name="Alioto T."/>
            <person name="Gomez Garrido J."/>
        </authorList>
    </citation>
    <scope>NUCLEOTIDE SEQUENCE</scope>
</reference>
<dbReference type="Pfam" id="PF00876">
    <property type="entry name" value="Innexin"/>
    <property type="match status" value="1"/>
</dbReference>
<keyword evidence="5 13" id="KW-0812">Transmembrane</keyword>
<dbReference type="PANTHER" id="PTHR15759">
    <property type="entry name" value="PANNEXIN"/>
    <property type="match status" value="1"/>
</dbReference>
<feature type="transmembrane region" description="Helical" evidence="13">
    <location>
        <begin position="210"/>
        <end position="230"/>
    </location>
</feature>
<gene>
    <name evidence="13" type="primary">PANX</name>
    <name evidence="14" type="ORF">PECUL_23A003205</name>
</gene>
<organism evidence="14 15">
    <name type="scientific">Pelobates cultripes</name>
    <name type="common">Western spadefoot toad</name>
    <dbReference type="NCBI Taxonomy" id="61616"/>
    <lineage>
        <taxon>Eukaryota</taxon>
        <taxon>Metazoa</taxon>
        <taxon>Chordata</taxon>
        <taxon>Craniata</taxon>
        <taxon>Vertebrata</taxon>
        <taxon>Euteleostomi</taxon>
        <taxon>Amphibia</taxon>
        <taxon>Batrachia</taxon>
        <taxon>Anura</taxon>
        <taxon>Pelobatoidea</taxon>
        <taxon>Pelobatidae</taxon>
        <taxon>Pelobates</taxon>
    </lineage>
</organism>
<comment type="subcellular location">
    <subcellularLocation>
        <location evidence="2 13">Cell membrane</location>
        <topology evidence="2 13">Multi-pass membrane protein</topology>
    </subcellularLocation>
    <subcellularLocation>
        <location evidence="1">Endoplasmic reticulum membrane</location>
        <topology evidence="1">Multi-pass membrane protein</topology>
    </subcellularLocation>
</comment>
<dbReference type="InterPro" id="IPR039099">
    <property type="entry name" value="Pannexin"/>
</dbReference>
<feature type="transmembrane region" description="Helical" evidence="13">
    <location>
        <begin position="110"/>
        <end position="129"/>
    </location>
</feature>